<dbReference type="GO" id="GO:0016020">
    <property type="term" value="C:membrane"/>
    <property type="evidence" value="ECO:0007669"/>
    <property type="project" value="UniProtKB-SubCell"/>
</dbReference>
<dbReference type="Proteomes" id="UP001428341">
    <property type="component" value="Unassembled WGS sequence"/>
</dbReference>
<accession>A0AAP0QRS4</accession>
<keyword evidence="4" id="KW-1133">Transmembrane helix</keyword>
<dbReference type="PROSITE" id="PS50948">
    <property type="entry name" value="PAN"/>
    <property type="match status" value="1"/>
</dbReference>
<dbReference type="SMART" id="SM00473">
    <property type="entry name" value="PAN_AP"/>
    <property type="match status" value="1"/>
</dbReference>
<keyword evidence="7" id="KW-0325">Glycoprotein</keyword>
<evidence type="ECO:0000256" key="3">
    <source>
        <dbReference type="ARBA" id="ARBA00022729"/>
    </source>
</evidence>
<dbReference type="PANTHER" id="PTHR32444:SF118">
    <property type="entry name" value="OS09G0551150 PROTEIN"/>
    <property type="match status" value="1"/>
</dbReference>
<dbReference type="AlphaFoldDB" id="A0AAP0QRS4"/>
<keyword evidence="11" id="KW-1185">Reference proteome</keyword>
<dbReference type="SMART" id="SM00108">
    <property type="entry name" value="B_lectin"/>
    <property type="match status" value="1"/>
</dbReference>
<dbReference type="InterPro" id="IPR036426">
    <property type="entry name" value="Bulb-type_lectin_dom_sf"/>
</dbReference>
<dbReference type="InterPro" id="IPR011009">
    <property type="entry name" value="Kinase-like_dom_sf"/>
</dbReference>
<evidence type="ECO:0000313" key="11">
    <source>
        <dbReference type="Proteomes" id="UP001428341"/>
    </source>
</evidence>
<dbReference type="CDD" id="cd01098">
    <property type="entry name" value="PAN_AP_plant"/>
    <property type="match status" value="1"/>
</dbReference>
<keyword evidence="3" id="KW-0732">Signal</keyword>
<dbReference type="SUPFAM" id="SSF56112">
    <property type="entry name" value="Protein kinase-like (PK-like)"/>
    <property type="match status" value="1"/>
</dbReference>
<evidence type="ECO:0000259" key="9">
    <source>
        <dbReference type="PROSITE" id="PS50948"/>
    </source>
</evidence>
<comment type="subcellular location">
    <subcellularLocation>
        <location evidence="1">Membrane</location>
        <topology evidence="1">Single-pass membrane protein</topology>
    </subcellularLocation>
</comment>
<proteinExistence type="predicted"/>
<dbReference type="InterPro" id="IPR021820">
    <property type="entry name" value="S-locus_recpt_kinase_C"/>
</dbReference>
<feature type="domain" description="Apple" evidence="9">
    <location>
        <begin position="283"/>
        <end position="366"/>
    </location>
</feature>
<keyword evidence="6" id="KW-1015">Disulfide bond</keyword>
<dbReference type="EMBL" id="JBCGBO010000004">
    <property type="protein sequence ID" value="KAK9209455.1"/>
    <property type="molecule type" value="Genomic_DNA"/>
</dbReference>
<dbReference type="InterPro" id="IPR001480">
    <property type="entry name" value="Bulb-type_lectin_dom"/>
</dbReference>
<dbReference type="Gene3D" id="2.90.10.10">
    <property type="entry name" value="Bulb-type lectin domain"/>
    <property type="match status" value="1"/>
</dbReference>
<sequence length="547" mass="61752">MIYLSLLRREEIKGGRELTKLVSSSQRFELGFFSPGQSKSSNNGNLVSLDQTNETIWSSNVSRDVKSPVAQLLDDGNLVVRDNSSTNTTESYLWQSFDYPTDTLLQDMKLGWDLKNGLERYLSSWKSADDPSPGKFTYGLNIQVLPKLCTYNGSVKYTCTGQWNGFAFVGAPYSNFLYDQILVQNEDEISFRYESYNSPNIMILKLEHSGQLTRLIWNERRTAWDLMFSVPDKYCAKYGYCGANSICSLNQTPMCECLKGFQFQSQDNKTGSVNCKRSHSSDCKSGDQFTKLEDFKAPDLLEVSLNESMNLNQCQAECLKNCTCRAYANSKLRGGGSGCLMWFGDLIDLRKLISNFTGQTVYIRVSASEQDFGMARIFGGDELQGNTKRIVETYGYMSPEYALEDLYSIKSDVFSFGVLMLETLSSKKNTGVYNSDSFNLLGYAWGLWKDDRAHELMDPVIKQDEVSLPMLIRYINVALLCVQENAADRPIMSDVISMIENEHLNLPSPKEPAFTNRKNVNNSSHSNSGTSQFYSVNDVTVSLIYPR</sequence>
<keyword evidence="5" id="KW-0472">Membrane</keyword>
<dbReference type="Pfam" id="PF07714">
    <property type="entry name" value="PK_Tyr_Ser-Thr"/>
    <property type="match status" value="1"/>
</dbReference>
<dbReference type="GO" id="GO:0048544">
    <property type="term" value="P:recognition of pollen"/>
    <property type="evidence" value="ECO:0007669"/>
    <property type="project" value="InterPro"/>
</dbReference>
<comment type="caution">
    <text evidence="10">The sequence shown here is derived from an EMBL/GenBank/DDBJ whole genome shotgun (WGS) entry which is preliminary data.</text>
</comment>
<dbReference type="Gene3D" id="1.10.510.10">
    <property type="entry name" value="Transferase(Phosphotransferase) domain 1"/>
    <property type="match status" value="1"/>
</dbReference>
<evidence type="ECO:0000256" key="7">
    <source>
        <dbReference type="ARBA" id="ARBA00023180"/>
    </source>
</evidence>
<evidence type="ECO:0000313" key="10">
    <source>
        <dbReference type="EMBL" id="KAK9209455.1"/>
    </source>
</evidence>
<dbReference type="PROSITE" id="PS50927">
    <property type="entry name" value="BULB_LECTIN"/>
    <property type="match status" value="1"/>
</dbReference>
<evidence type="ECO:0000259" key="8">
    <source>
        <dbReference type="PROSITE" id="PS50927"/>
    </source>
</evidence>
<dbReference type="PANTHER" id="PTHR32444">
    <property type="entry name" value="BULB-TYPE LECTIN DOMAIN-CONTAINING PROTEIN"/>
    <property type="match status" value="1"/>
</dbReference>
<dbReference type="Pfam" id="PF08276">
    <property type="entry name" value="PAN_2"/>
    <property type="match status" value="1"/>
</dbReference>
<name>A0AAP0QRS4_9ROSI</name>
<evidence type="ECO:0000256" key="1">
    <source>
        <dbReference type="ARBA" id="ARBA00004167"/>
    </source>
</evidence>
<dbReference type="Pfam" id="PF11883">
    <property type="entry name" value="DUF3403"/>
    <property type="match status" value="1"/>
</dbReference>
<dbReference type="Pfam" id="PF00954">
    <property type="entry name" value="S_locus_glycop"/>
    <property type="match status" value="1"/>
</dbReference>
<feature type="domain" description="Bulb-type lectin" evidence="8">
    <location>
        <begin position="1"/>
        <end position="93"/>
    </location>
</feature>
<dbReference type="CDD" id="cd00028">
    <property type="entry name" value="B_lectin"/>
    <property type="match status" value="1"/>
</dbReference>
<gene>
    <name evidence="10" type="ORF">WN944_001821</name>
</gene>
<protein>
    <submittedName>
        <fullName evidence="10">Uncharacterized protein</fullName>
    </submittedName>
</protein>
<evidence type="ECO:0000256" key="5">
    <source>
        <dbReference type="ARBA" id="ARBA00023136"/>
    </source>
</evidence>
<evidence type="ECO:0000256" key="2">
    <source>
        <dbReference type="ARBA" id="ARBA00022692"/>
    </source>
</evidence>
<keyword evidence="2" id="KW-0812">Transmembrane</keyword>
<dbReference type="InterPro" id="IPR001245">
    <property type="entry name" value="Ser-Thr/Tyr_kinase_cat_dom"/>
</dbReference>
<dbReference type="GO" id="GO:0004674">
    <property type="term" value="F:protein serine/threonine kinase activity"/>
    <property type="evidence" value="ECO:0007669"/>
    <property type="project" value="InterPro"/>
</dbReference>
<organism evidence="10 11">
    <name type="scientific">Citrus x changshan-huyou</name>
    <dbReference type="NCBI Taxonomy" id="2935761"/>
    <lineage>
        <taxon>Eukaryota</taxon>
        <taxon>Viridiplantae</taxon>
        <taxon>Streptophyta</taxon>
        <taxon>Embryophyta</taxon>
        <taxon>Tracheophyta</taxon>
        <taxon>Spermatophyta</taxon>
        <taxon>Magnoliopsida</taxon>
        <taxon>eudicotyledons</taxon>
        <taxon>Gunneridae</taxon>
        <taxon>Pentapetalae</taxon>
        <taxon>rosids</taxon>
        <taxon>malvids</taxon>
        <taxon>Sapindales</taxon>
        <taxon>Rutaceae</taxon>
        <taxon>Aurantioideae</taxon>
        <taxon>Citrus</taxon>
    </lineage>
</organism>
<evidence type="ECO:0000256" key="4">
    <source>
        <dbReference type="ARBA" id="ARBA00022989"/>
    </source>
</evidence>
<dbReference type="Pfam" id="PF01453">
    <property type="entry name" value="B_lectin"/>
    <property type="match status" value="1"/>
</dbReference>
<reference evidence="10 11" key="1">
    <citation type="submission" date="2024-05" db="EMBL/GenBank/DDBJ databases">
        <title>Haplotype-resolved chromosome-level genome assembly of Huyou (Citrus changshanensis).</title>
        <authorList>
            <person name="Miao C."/>
            <person name="Chen W."/>
            <person name="Wu Y."/>
            <person name="Wang L."/>
            <person name="Zhao S."/>
            <person name="Grierson D."/>
            <person name="Xu C."/>
            <person name="Chen K."/>
        </authorList>
    </citation>
    <scope>NUCLEOTIDE SEQUENCE [LARGE SCALE GENOMIC DNA]</scope>
    <source>
        <strain evidence="10">01-14</strain>
        <tissue evidence="10">Leaf</tissue>
    </source>
</reference>
<dbReference type="SUPFAM" id="SSF51110">
    <property type="entry name" value="alpha-D-mannose-specific plant lectins"/>
    <property type="match status" value="1"/>
</dbReference>
<dbReference type="InterPro" id="IPR000858">
    <property type="entry name" value="S_locus_glycoprot_dom"/>
</dbReference>
<dbReference type="InterPro" id="IPR003609">
    <property type="entry name" value="Pan_app"/>
</dbReference>
<evidence type="ECO:0000256" key="6">
    <source>
        <dbReference type="ARBA" id="ARBA00023157"/>
    </source>
</evidence>